<reference evidence="2 3" key="1">
    <citation type="journal article" date="2016" name="Genome Announc.">
        <title>Complete Genome Sequences of Aerococcus christensenii CCUG 28831T, Aerococcus sanguinicola CCUG 43001T, Aerococcus urinae CCUG 36881T, Aerococcus urinaeequi CCUG 28094T, Aerococcus urinaehominis CCUG 42038 BT, and Aerococcus viridans CCUG 4311T.</title>
        <authorList>
            <person name="Carkaci D."/>
            <person name="Dargis R."/>
            <person name="Nielsen X.C."/>
            <person name="Skovgaard O."/>
            <person name="Fuursted K."/>
            <person name="Christensen J.J."/>
        </authorList>
    </citation>
    <scope>NUCLEOTIDE SEQUENCE [LARGE SCALE GENOMIC DNA]</scope>
    <source>
        <strain evidence="2 3">CCUG42038B</strain>
    </source>
</reference>
<name>A0A0X8FKU5_9LACT</name>
<dbReference type="Gene3D" id="3.30.1380.10">
    <property type="match status" value="1"/>
</dbReference>
<proteinExistence type="predicted"/>
<dbReference type="InterPro" id="IPR009045">
    <property type="entry name" value="Zn_M74/Hedgehog-like"/>
</dbReference>
<accession>A0A0X8FKU5</accession>
<gene>
    <name evidence="2" type="ORF">AWM75_02480</name>
</gene>
<dbReference type="PANTHER" id="PTHR34385:SF1">
    <property type="entry name" value="PEPTIDOGLYCAN L-ALANYL-D-GLUTAMATE ENDOPEPTIDASE CWLK"/>
    <property type="match status" value="1"/>
</dbReference>
<dbReference type="PROSITE" id="PS51257">
    <property type="entry name" value="PROKAR_LIPOPROTEIN"/>
    <property type="match status" value="1"/>
</dbReference>
<reference evidence="3" key="2">
    <citation type="submission" date="2016-01" db="EMBL/GenBank/DDBJ databases">
        <title>Six Aerococcus type strain genome sequencing and assembly using PacBio and Illumina Hiseq.</title>
        <authorList>
            <person name="Carkaci D."/>
            <person name="Dargis R."/>
            <person name="Nielsen X.C."/>
            <person name="Skovgaard O."/>
            <person name="Fuursted K."/>
            <person name="Christensen J.J."/>
        </authorList>
    </citation>
    <scope>NUCLEOTIDE SEQUENCE [LARGE SCALE GENOMIC DNA]</scope>
    <source>
        <strain evidence="3">CCUG42038B</strain>
    </source>
</reference>
<dbReference type="EMBL" id="CP014163">
    <property type="protein sequence ID" value="AMB98929.1"/>
    <property type="molecule type" value="Genomic_DNA"/>
</dbReference>
<evidence type="ECO:0000259" key="1">
    <source>
        <dbReference type="Pfam" id="PF02557"/>
    </source>
</evidence>
<dbReference type="GO" id="GO:0006508">
    <property type="term" value="P:proteolysis"/>
    <property type="evidence" value="ECO:0007669"/>
    <property type="project" value="InterPro"/>
</dbReference>
<dbReference type="OrthoDB" id="9792074at2"/>
<evidence type="ECO:0000313" key="2">
    <source>
        <dbReference type="EMBL" id="AMB98929.1"/>
    </source>
</evidence>
<evidence type="ECO:0000313" key="3">
    <source>
        <dbReference type="Proteomes" id="UP000062260"/>
    </source>
</evidence>
<dbReference type="Proteomes" id="UP000062260">
    <property type="component" value="Chromosome"/>
</dbReference>
<dbReference type="PANTHER" id="PTHR34385">
    <property type="entry name" value="D-ALANYL-D-ALANINE CARBOXYPEPTIDASE"/>
    <property type="match status" value="1"/>
</dbReference>
<protein>
    <recommendedName>
        <fullName evidence="1">D-alanyl-D-alanine carboxypeptidase-like core domain-containing protein</fullName>
    </recommendedName>
</protein>
<dbReference type="InterPro" id="IPR052179">
    <property type="entry name" value="DD-CPase-like"/>
</dbReference>
<feature type="domain" description="D-alanyl-D-alanine carboxypeptidase-like core" evidence="1">
    <location>
        <begin position="122"/>
        <end position="256"/>
    </location>
</feature>
<dbReference type="AlphaFoldDB" id="A0A0X8FKU5"/>
<keyword evidence="3" id="KW-1185">Reference proteome</keyword>
<dbReference type="InterPro" id="IPR003709">
    <property type="entry name" value="VanY-like_core_dom"/>
</dbReference>
<dbReference type="Pfam" id="PF02557">
    <property type="entry name" value="VanY"/>
    <property type="match status" value="1"/>
</dbReference>
<dbReference type="SUPFAM" id="SSF55166">
    <property type="entry name" value="Hedgehog/DD-peptidase"/>
    <property type="match status" value="1"/>
</dbReference>
<dbReference type="STRING" id="128944.AWM75_02480"/>
<sequence length="283" mass="30574">MKKVFILSLLASFTLAACQGQEPTTAGQTSQSDQLAASQATSSPKIDLTSISEGSLTLADVSDKNGQPLTEKEILALIAALPASASLDDPDLELVNPEIPIADDQLGQLAYTEMGHLYDGRITGPYQELLAGAWADGHDLVAISAYRSNAQQAANIDSRVNSYLASGYSYDEAVAATAAYVAPAGYSEHATGLAFDLFDRAWVAAGNDLLVSYEQEPSAQWLAANAQDYGFILRFLPNKEGLTHINYEPWHFRYVGLDHAQFMAQHGLTLEEYRLLIQGRDAL</sequence>
<organism evidence="2 3">
    <name type="scientific">Aerococcus urinaehominis</name>
    <dbReference type="NCBI Taxonomy" id="128944"/>
    <lineage>
        <taxon>Bacteria</taxon>
        <taxon>Bacillati</taxon>
        <taxon>Bacillota</taxon>
        <taxon>Bacilli</taxon>
        <taxon>Lactobacillales</taxon>
        <taxon>Aerococcaceae</taxon>
        <taxon>Aerococcus</taxon>
    </lineage>
</organism>
<dbReference type="KEGG" id="auh:AWM75_02480"/>
<dbReference type="InterPro" id="IPR058193">
    <property type="entry name" value="VanY/YodJ_core_dom"/>
</dbReference>
<dbReference type="CDD" id="cd14852">
    <property type="entry name" value="LD-carboxypeptidase"/>
    <property type="match status" value="1"/>
</dbReference>
<dbReference type="GO" id="GO:0008233">
    <property type="term" value="F:peptidase activity"/>
    <property type="evidence" value="ECO:0007669"/>
    <property type="project" value="InterPro"/>
</dbReference>
<dbReference type="RefSeq" id="WP_067977826.1">
    <property type="nucleotide sequence ID" value="NZ_CP014163.1"/>
</dbReference>